<accession>A0A061JJT3</accession>
<dbReference type="AlphaFoldDB" id="A0A061JJT3"/>
<dbReference type="EMBL" id="AMCZ02000035">
    <property type="protein sequence ID" value="EWC39597.1"/>
    <property type="molecule type" value="Genomic_DNA"/>
</dbReference>
<name>A0A061JJT3_STUST</name>
<dbReference type="HOGENOM" id="CLU_3390939_0_0_6"/>
<evidence type="ECO:0000313" key="2">
    <source>
        <dbReference type="EMBL" id="EWC39597.1"/>
    </source>
</evidence>
<gene>
    <name evidence="2" type="ORF">B597_019595</name>
</gene>
<evidence type="ECO:0000313" key="3">
    <source>
        <dbReference type="Proteomes" id="UP000026923"/>
    </source>
</evidence>
<sequence>MTLKNLAGALLLYCGVAPFLAALAYVALLGGV</sequence>
<organism evidence="2 3">
    <name type="scientific">Stutzerimonas stutzeri KOS6</name>
    <dbReference type="NCBI Taxonomy" id="1218352"/>
    <lineage>
        <taxon>Bacteria</taxon>
        <taxon>Pseudomonadati</taxon>
        <taxon>Pseudomonadota</taxon>
        <taxon>Gammaproteobacteria</taxon>
        <taxon>Pseudomonadales</taxon>
        <taxon>Pseudomonadaceae</taxon>
        <taxon>Stutzerimonas</taxon>
    </lineage>
</organism>
<comment type="caution">
    <text evidence="2">The sequence shown here is derived from an EMBL/GenBank/DDBJ whole genome shotgun (WGS) entry which is preliminary data.</text>
</comment>
<keyword evidence="1" id="KW-0812">Transmembrane</keyword>
<reference evidence="2 3" key="1">
    <citation type="journal article" date="2013" name="Genome Announc.">
        <title>Draft Genome of the Nitrogen-Fixing Bacterium Pseudomonas stutzeri Strain KOS6 Isolated from Industrial Hydrocarbon Sludge.</title>
        <authorList>
            <person name="Grigoryeva T.V."/>
            <person name="Laikov A.V."/>
            <person name="Naumova R.P."/>
            <person name="Manolov A.I."/>
            <person name="Larin A.K."/>
            <person name="Karpova I.Y."/>
            <person name="Semashko T.A."/>
            <person name="Alexeev D.G."/>
            <person name="Kostryukova E.S."/>
            <person name="Muller R."/>
            <person name="Govorun V.M."/>
        </authorList>
    </citation>
    <scope>NUCLEOTIDE SEQUENCE [LARGE SCALE GENOMIC DNA]</scope>
    <source>
        <strain evidence="2 3">KOS6</strain>
    </source>
</reference>
<evidence type="ECO:0000256" key="1">
    <source>
        <dbReference type="SAM" id="Phobius"/>
    </source>
</evidence>
<keyword evidence="1" id="KW-0472">Membrane</keyword>
<proteinExistence type="predicted"/>
<protein>
    <submittedName>
        <fullName evidence="2">Uncharacterized protein</fullName>
    </submittedName>
</protein>
<keyword evidence="1" id="KW-1133">Transmembrane helix</keyword>
<dbReference type="Proteomes" id="UP000026923">
    <property type="component" value="Unassembled WGS sequence"/>
</dbReference>
<feature type="transmembrane region" description="Helical" evidence="1">
    <location>
        <begin position="6"/>
        <end position="28"/>
    </location>
</feature>